<evidence type="ECO:0000313" key="2">
    <source>
        <dbReference type="EMBL" id="THF78990.1"/>
    </source>
</evidence>
<gene>
    <name evidence="2" type="ORF">E6W99_14840</name>
</gene>
<sequence>MIVLPYIKILTLFIVSLSTTILLSFWIYHKLTLLSFINISFFIAGAFLFLSLLTITVKGGFFDGITYGFRRMFVAKGKELSKQEVNDMTPVSEMLNFNHLPMLINGILMAIIMMIALVTYYI</sequence>
<protein>
    <submittedName>
        <fullName evidence="2">DUF3899 domain-containing protein</fullName>
    </submittedName>
</protein>
<evidence type="ECO:0000313" key="3">
    <source>
        <dbReference type="Proteomes" id="UP000310334"/>
    </source>
</evidence>
<name>A0A4S4BWK9_9BACI</name>
<dbReference type="Proteomes" id="UP000310334">
    <property type="component" value="Unassembled WGS sequence"/>
</dbReference>
<proteinExistence type="predicted"/>
<dbReference type="EMBL" id="SSNT01000010">
    <property type="protein sequence ID" value="THF78990.1"/>
    <property type="molecule type" value="Genomic_DNA"/>
</dbReference>
<organism evidence="2 3">
    <name type="scientific">Metabacillus sediminilitoris</name>
    <dbReference type="NCBI Taxonomy" id="2567941"/>
    <lineage>
        <taxon>Bacteria</taxon>
        <taxon>Bacillati</taxon>
        <taxon>Bacillota</taxon>
        <taxon>Bacilli</taxon>
        <taxon>Bacillales</taxon>
        <taxon>Bacillaceae</taxon>
        <taxon>Metabacillus</taxon>
    </lineage>
</organism>
<comment type="caution">
    <text evidence="2">The sequence shown here is derived from an EMBL/GenBank/DDBJ whole genome shotgun (WGS) entry which is preliminary data.</text>
</comment>
<accession>A0A4S4BWK9</accession>
<reference evidence="2 3" key="1">
    <citation type="submission" date="2019-04" db="EMBL/GenBank/DDBJ databases">
        <title>Bacillus sediminilitoris sp. nov., isolated from a tidal flat sediment on the East China Sea.</title>
        <authorList>
            <person name="Wei Y."/>
            <person name="Mao H."/>
            <person name="Fang J."/>
        </authorList>
    </citation>
    <scope>NUCLEOTIDE SEQUENCE [LARGE SCALE GENOMIC DNA]</scope>
    <source>
        <strain evidence="2 3">DSL-17</strain>
    </source>
</reference>
<keyword evidence="3" id="KW-1185">Reference proteome</keyword>
<dbReference type="InterPro" id="IPR025007">
    <property type="entry name" value="DUF3899"/>
</dbReference>
<feature type="domain" description="DUF3899" evidence="1">
    <location>
        <begin position="37"/>
        <end position="117"/>
    </location>
</feature>
<dbReference type="OrthoDB" id="2989943at2"/>
<evidence type="ECO:0000259" key="1">
    <source>
        <dbReference type="Pfam" id="PF13038"/>
    </source>
</evidence>
<dbReference type="AlphaFoldDB" id="A0A4S4BWK9"/>
<dbReference type="Pfam" id="PF13038">
    <property type="entry name" value="DUF3899"/>
    <property type="match status" value="1"/>
</dbReference>